<accession>A0A848FDN4</accession>
<feature type="region of interest" description="Disordered" evidence="1">
    <location>
        <begin position="21"/>
        <end position="91"/>
    </location>
</feature>
<dbReference type="Proteomes" id="UP000574067">
    <property type="component" value="Unassembled WGS sequence"/>
</dbReference>
<feature type="compositionally biased region" description="Low complexity" evidence="1">
    <location>
        <begin position="75"/>
        <end position="85"/>
    </location>
</feature>
<feature type="compositionally biased region" description="Polar residues" evidence="1">
    <location>
        <begin position="25"/>
        <end position="35"/>
    </location>
</feature>
<evidence type="ECO:0000313" key="3">
    <source>
        <dbReference type="Proteomes" id="UP000574067"/>
    </source>
</evidence>
<reference evidence="2 3" key="1">
    <citation type="submission" date="2020-04" db="EMBL/GenBank/DDBJ databases">
        <title>Azohydromonas sp. isolated from soil.</title>
        <authorList>
            <person name="Dahal R.H."/>
        </authorList>
    </citation>
    <scope>NUCLEOTIDE SEQUENCE [LARGE SCALE GENOMIC DNA]</scope>
    <source>
        <strain evidence="2 3">G-1-1-14</strain>
    </source>
</reference>
<feature type="compositionally biased region" description="Polar residues" evidence="1">
    <location>
        <begin position="50"/>
        <end position="62"/>
    </location>
</feature>
<dbReference type="RefSeq" id="WP_169161822.1">
    <property type="nucleotide sequence ID" value="NZ_JABBFW010000013.1"/>
</dbReference>
<dbReference type="EMBL" id="JABBFW010000013">
    <property type="protein sequence ID" value="NML16925.1"/>
    <property type="molecule type" value="Genomic_DNA"/>
</dbReference>
<keyword evidence="3" id="KW-1185">Reference proteome</keyword>
<dbReference type="AlphaFoldDB" id="A0A848FDN4"/>
<proteinExistence type="predicted"/>
<organism evidence="2 3">
    <name type="scientific">Azohydromonas caseinilytica</name>
    <dbReference type="NCBI Taxonomy" id="2728836"/>
    <lineage>
        <taxon>Bacteria</taxon>
        <taxon>Pseudomonadati</taxon>
        <taxon>Pseudomonadota</taxon>
        <taxon>Betaproteobacteria</taxon>
        <taxon>Burkholderiales</taxon>
        <taxon>Sphaerotilaceae</taxon>
        <taxon>Azohydromonas</taxon>
    </lineage>
</organism>
<evidence type="ECO:0000313" key="2">
    <source>
        <dbReference type="EMBL" id="NML16925.1"/>
    </source>
</evidence>
<evidence type="ECO:0000256" key="1">
    <source>
        <dbReference type="SAM" id="MobiDB-lite"/>
    </source>
</evidence>
<gene>
    <name evidence="2" type="ORF">HHL10_18245</name>
</gene>
<name>A0A848FDN4_9BURK</name>
<comment type="caution">
    <text evidence="2">The sequence shown here is derived from an EMBL/GenBank/DDBJ whole genome shotgun (WGS) entry which is preliminary data.</text>
</comment>
<protein>
    <submittedName>
        <fullName evidence="2">Uncharacterized protein</fullName>
    </submittedName>
</protein>
<sequence length="91" mass="8712">MAGFLIGAVVGALAASAYLKKKGSSGMTATMSRSGMGSGMTEGRVDELSSAASAGNPETASVNAGDGTPSGSGMGRPMPGSSGTGLSESRH</sequence>